<dbReference type="InterPro" id="IPR023214">
    <property type="entry name" value="HAD_sf"/>
</dbReference>
<evidence type="ECO:0000313" key="14">
    <source>
        <dbReference type="Proteomes" id="UP000293433"/>
    </source>
</evidence>
<dbReference type="NCBIfam" id="TIGR01549">
    <property type="entry name" value="HAD-SF-IA-v1"/>
    <property type="match status" value="1"/>
</dbReference>
<comment type="pathway">
    <text evidence="3">Organic acid metabolism; glycolate biosynthesis; glycolate from 2-phosphoglycolate: step 1/1.</text>
</comment>
<dbReference type="InterPro" id="IPR006439">
    <property type="entry name" value="HAD-SF_hydro_IA"/>
</dbReference>
<dbReference type="GO" id="GO:0019253">
    <property type="term" value="P:reductive pentose-phosphate cycle"/>
    <property type="evidence" value="ECO:0007669"/>
    <property type="project" value="UniProtKB-KW"/>
</dbReference>
<dbReference type="PANTHER" id="PTHR43434:SF23">
    <property type="entry name" value="PHOSPHOGLYCOLATE PHOSPHATASE"/>
    <property type="match status" value="1"/>
</dbReference>
<proteinExistence type="inferred from homology"/>
<keyword evidence="14" id="KW-1185">Reference proteome</keyword>
<evidence type="ECO:0000256" key="10">
    <source>
        <dbReference type="ARBA" id="ARBA00022842"/>
    </source>
</evidence>
<organism evidence="13 14">
    <name type="scientific">Sphaerotilus mobilis</name>
    <dbReference type="NCBI Taxonomy" id="47994"/>
    <lineage>
        <taxon>Bacteria</taxon>
        <taxon>Pseudomonadati</taxon>
        <taxon>Pseudomonadota</taxon>
        <taxon>Betaproteobacteria</taxon>
        <taxon>Burkholderiales</taxon>
        <taxon>Sphaerotilaceae</taxon>
        <taxon>Sphaerotilus</taxon>
    </lineage>
</organism>
<comment type="catalytic activity">
    <reaction evidence="1">
        <text>2-phosphoglycolate + H2O = glycolate + phosphate</text>
        <dbReference type="Rhea" id="RHEA:14369"/>
        <dbReference type="ChEBI" id="CHEBI:15377"/>
        <dbReference type="ChEBI" id="CHEBI:29805"/>
        <dbReference type="ChEBI" id="CHEBI:43474"/>
        <dbReference type="ChEBI" id="CHEBI:58033"/>
        <dbReference type="EC" id="3.1.3.18"/>
    </reaction>
</comment>
<comment type="similarity">
    <text evidence="4">Belongs to the HAD-like hydrolase superfamily. CbbY/CbbZ/Gph/YieH family.</text>
</comment>
<evidence type="ECO:0000256" key="8">
    <source>
        <dbReference type="ARBA" id="ARBA00022723"/>
    </source>
</evidence>
<keyword evidence="8" id="KW-0479">Metal-binding</keyword>
<dbReference type="EMBL" id="SGWV01000012">
    <property type="protein sequence ID" value="RZS47529.1"/>
    <property type="molecule type" value="Genomic_DNA"/>
</dbReference>
<dbReference type="GO" id="GO:0006281">
    <property type="term" value="P:DNA repair"/>
    <property type="evidence" value="ECO:0007669"/>
    <property type="project" value="TreeGrafter"/>
</dbReference>
<evidence type="ECO:0000256" key="12">
    <source>
        <dbReference type="ARBA" id="ARBA00059247"/>
    </source>
</evidence>
<keyword evidence="11" id="KW-0119">Carbohydrate metabolism</keyword>
<keyword evidence="9" id="KW-0378">Hydrolase</keyword>
<evidence type="ECO:0000256" key="5">
    <source>
        <dbReference type="ARBA" id="ARBA00011233"/>
    </source>
</evidence>
<comment type="cofactor">
    <cofactor evidence="2">
        <name>Mg(2+)</name>
        <dbReference type="ChEBI" id="CHEBI:18420"/>
    </cofactor>
</comment>
<dbReference type="FunFam" id="3.40.50.1000:FF:000022">
    <property type="entry name" value="Phosphoglycolate phosphatase"/>
    <property type="match status" value="1"/>
</dbReference>
<evidence type="ECO:0000256" key="7">
    <source>
        <dbReference type="ARBA" id="ARBA00022567"/>
    </source>
</evidence>
<dbReference type="NCBIfam" id="TIGR01449">
    <property type="entry name" value="PGP_bact"/>
    <property type="match status" value="1"/>
</dbReference>
<comment type="function">
    <text evidence="12">Specifically catalyzes the dephosphorylation of 2-phosphoglycolate. Is involved in the dissimilation of the intracellular 2-phosphoglycolate formed during the DNA repair of 3'-phosphoglycolate ends, a major class of DNA lesions induced by oxidative stress.</text>
</comment>
<keyword evidence="7" id="KW-0113">Calvin cycle</keyword>
<evidence type="ECO:0000256" key="9">
    <source>
        <dbReference type="ARBA" id="ARBA00022801"/>
    </source>
</evidence>
<evidence type="ECO:0000256" key="3">
    <source>
        <dbReference type="ARBA" id="ARBA00004818"/>
    </source>
</evidence>
<evidence type="ECO:0000256" key="4">
    <source>
        <dbReference type="ARBA" id="ARBA00006171"/>
    </source>
</evidence>
<dbReference type="GO" id="GO:0046872">
    <property type="term" value="F:metal ion binding"/>
    <property type="evidence" value="ECO:0007669"/>
    <property type="project" value="UniProtKB-KW"/>
</dbReference>
<dbReference type="Gene3D" id="3.40.50.1000">
    <property type="entry name" value="HAD superfamily/HAD-like"/>
    <property type="match status" value="1"/>
</dbReference>
<dbReference type="NCBIfam" id="TIGR01509">
    <property type="entry name" value="HAD-SF-IA-v3"/>
    <property type="match status" value="1"/>
</dbReference>
<evidence type="ECO:0000256" key="6">
    <source>
        <dbReference type="ARBA" id="ARBA00013078"/>
    </source>
</evidence>
<dbReference type="GO" id="GO:0005829">
    <property type="term" value="C:cytosol"/>
    <property type="evidence" value="ECO:0007669"/>
    <property type="project" value="TreeGrafter"/>
</dbReference>
<dbReference type="InterPro" id="IPR023198">
    <property type="entry name" value="PGP-like_dom2"/>
</dbReference>
<evidence type="ECO:0000313" key="13">
    <source>
        <dbReference type="EMBL" id="RZS47529.1"/>
    </source>
</evidence>
<dbReference type="AlphaFoldDB" id="A0A4Q7LAJ9"/>
<protein>
    <recommendedName>
        <fullName evidence="6">phosphoglycolate phosphatase</fullName>
        <ecNumber evidence="6">3.1.3.18</ecNumber>
    </recommendedName>
</protein>
<dbReference type="InterPro" id="IPR036412">
    <property type="entry name" value="HAD-like_sf"/>
</dbReference>
<evidence type="ECO:0000256" key="11">
    <source>
        <dbReference type="ARBA" id="ARBA00023277"/>
    </source>
</evidence>
<dbReference type="RefSeq" id="WP_130483548.1">
    <property type="nucleotide sequence ID" value="NZ_SGWV01000012.1"/>
</dbReference>
<dbReference type="Gene3D" id="1.10.150.240">
    <property type="entry name" value="Putative phosphatase, domain 2"/>
    <property type="match status" value="1"/>
</dbReference>
<dbReference type="EC" id="3.1.3.18" evidence="6"/>
<comment type="subunit">
    <text evidence="5">Homotrimer.</text>
</comment>
<gene>
    <name evidence="13" type="ORF">EV685_3739</name>
</gene>
<sequence length="223" mass="23858">MTGRRTWGAVLFDLDGTLVDSAPDLGEAANELRQRHGQDPLPLSDFRPMTGTGARGMVDVALGIGVDDPRFPSLRDEYLALYEARMTRLTRVFDAMAPVLDALDAAGLPWGIVTNKYTRFAEPVVRAAGIATRSCVLVCGDTTAHAKPHPEPLLEAARRIGVAPRACVYVGDDHRDVIAGRAAGMATLAAAWGYLGIGEPIDQWGADAVIDHPNGLLNFLSMP</sequence>
<evidence type="ECO:0000256" key="2">
    <source>
        <dbReference type="ARBA" id="ARBA00001946"/>
    </source>
</evidence>
<dbReference type="PANTHER" id="PTHR43434">
    <property type="entry name" value="PHOSPHOGLYCOLATE PHOSPHATASE"/>
    <property type="match status" value="1"/>
</dbReference>
<dbReference type="InterPro" id="IPR050155">
    <property type="entry name" value="HAD-like_hydrolase_sf"/>
</dbReference>
<dbReference type="SFLD" id="SFLDG01129">
    <property type="entry name" value="C1.5:_HAD__Beta-PGM__Phosphata"/>
    <property type="match status" value="1"/>
</dbReference>
<dbReference type="Proteomes" id="UP000293433">
    <property type="component" value="Unassembled WGS sequence"/>
</dbReference>
<dbReference type="Pfam" id="PF00702">
    <property type="entry name" value="Hydrolase"/>
    <property type="match status" value="1"/>
</dbReference>
<dbReference type="InterPro" id="IPR037512">
    <property type="entry name" value="PGPase_prok"/>
</dbReference>
<dbReference type="SFLD" id="SFLDS00003">
    <property type="entry name" value="Haloacid_Dehalogenase"/>
    <property type="match status" value="1"/>
</dbReference>
<reference evidence="13 14" key="1">
    <citation type="submission" date="2019-02" db="EMBL/GenBank/DDBJ databases">
        <title>Genomic Encyclopedia of Type Strains, Phase IV (KMG-IV): sequencing the most valuable type-strain genomes for metagenomic binning, comparative biology and taxonomic classification.</title>
        <authorList>
            <person name="Goeker M."/>
        </authorList>
    </citation>
    <scope>NUCLEOTIDE SEQUENCE [LARGE SCALE GENOMIC DNA]</scope>
    <source>
        <strain evidence="13 14">DSM 10617</strain>
    </source>
</reference>
<accession>A0A4Q7LAJ9</accession>
<dbReference type="SUPFAM" id="SSF56784">
    <property type="entry name" value="HAD-like"/>
    <property type="match status" value="1"/>
</dbReference>
<name>A0A4Q7LAJ9_9BURK</name>
<keyword evidence="10" id="KW-0460">Magnesium</keyword>
<dbReference type="OrthoDB" id="9776368at2"/>
<evidence type="ECO:0000256" key="1">
    <source>
        <dbReference type="ARBA" id="ARBA00000830"/>
    </source>
</evidence>
<dbReference type="GO" id="GO:0008967">
    <property type="term" value="F:phosphoglycolate phosphatase activity"/>
    <property type="evidence" value="ECO:0007669"/>
    <property type="project" value="UniProtKB-EC"/>
</dbReference>
<comment type="caution">
    <text evidence="13">The sequence shown here is derived from an EMBL/GenBank/DDBJ whole genome shotgun (WGS) entry which is preliminary data.</text>
</comment>